<dbReference type="SMART" id="SM00382">
    <property type="entry name" value="AAA"/>
    <property type="match status" value="1"/>
</dbReference>
<reference evidence="9" key="3">
    <citation type="journal article" date="2017" name="Plant Physiol. Biochem.">
        <title>Differential oxidative and antioxidative response of duckweed Lemna minor toward plant growth promoting/inhibiting bacteria.</title>
        <authorList>
            <person name="Ishizawa H."/>
            <person name="Kuroda M."/>
            <person name="Morikawa M."/>
            <person name="Ike M."/>
        </authorList>
    </citation>
    <scope>NUCLEOTIDE SEQUENCE [LARGE SCALE GENOMIC DNA]</scope>
    <source>
        <strain evidence="9">H3</strain>
    </source>
</reference>
<dbReference type="SUPFAM" id="SSF52540">
    <property type="entry name" value="P-loop containing nucleoside triphosphate hydrolases"/>
    <property type="match status" value="1"/>
</dbReference>
<keyword evidence="2" id="KW-0472">Membrane</keyword>
<dbReference type="InterPro" id="IPR003439">
    <property type="entry name" value="ABC_transporter-like_ATP-bd"/>
</dbReference>
<evidence type="ECO:0000256" key="2">
    <source>
        <dbReference type="ARBA" id="ARBA00022475"/>
    </source>
</evidence>
<keyword evidence="2" id="KW-1003">Cell membrane</keyword>
<dbReference type="Gene3D" id="3.40.50.300">
    <property type="entry name" value="P-loop containing nucleotide triphosphate hydrolases"/>
    <property type="match status" value="1"/>
</dbReference>
<dbReference type="InterPro" id="IPR027417">
    <property type="entry name" value="P-loop_NTPase"/>
</dbReference>
<evidence type="ECO:0000313" key="8">
    <source>
        <dbReference type="EMBL" id="BBF86563.1"/>
    </source>
</evidence>
<organism evidence="8 9">
    <name type="scientific">Aquitalea magnusonii</name>
    <dbReference type="NCBI Taxonomy" id="332411"/>
    <lineage>
        <taxon>Bacteria</taxon>
        <taxon>Pseudomonadati</taxon>
        <taxon>Pseudomonadota</taxon>
        <taxon>Betaproteobacteria</taxon>
        <taxon>Neisseriales</taxon>
        <taxon>Chromobacteriaceae</taxon>
        <taxon>Aquitalea</taxon>
    </lineage>
</organism>
<dbReference type="Proteomes" id="UP000198290">
    <property type="component" value="Chromosome"/>
</dbReference>
<evidence type="ECO:0000256" key="1">
    <source>
        <dbReference type="ARBA" id="ARBA00022448"/>
    </source>
</evidence>
<keyword evidence="3" id="KW-0547">Nucleotide-binding</keyword>
<keyword evidence="9" id="KW-1185">Reference proteome</keyword>
<protein>
    <submittedName>
        <fullName evidence="8">ABC transporter ATP-binding component</fullName>
    </submittedName>
</protein>
<dbReference type="GO" id="GO:0005524">
    <property type="term" value="F:ATP binding"/>
    <property type="evidence" value="ECO:0007669"/>
    <property type="project" value="UniProtKB-KW"/>
</dbReference>
<evidence type="ECO:0000313" key="9">
    <source>
        <dbReference type="Proteomes" id="UP000198290"/>
    </source>
</evidence>
<keyword evidence="1" id="KW-0813">Transport</keyword>
<dbReference type="KEGG" id="amah:DLM_2962"/>
<dbReference type="AlphaFoldDB" id="A0A3G9GI83"/>
<dbReference type="PROSITE" id="PS50893">
    <property type="entry name" value="ABC_TRANSPORTER_2"/>
    <property type="match status" value="1"/>
</dbReference>
<dbReference type="EMBL" id="AP018823">
    <property type="protein sequence ID" value="BBF86563.1"/>
    <property type="molecule type" value="Genomic_DNA"/>
</dbReference>
<sequence>MADAWEIEQLTVSAQGRTLVSLGGLTVPRGQLLVLIGPNGAGKSSLLRAMAGFAGQCRGRLLGRPIGGRGYPYGLLSWVAQHETGDSPLSVADYLMLGRRPALGLLRQPDAADHRRVAEALQVMELTALATQRVSRLSGGERQRAAIARALVQDAPCLLLDEPSNHLDIRHQHLLMQHLKQLTGQGRTVVCVLHDLQLAANHADQLWLLADGVLRCRGTPAQVLTHPVLAEAYRWPLQAVSRAGQGWSIVSNPQGSIGLAAHD</sequence>
<evidence type="ECO:0000256" key="5">
    <source>
        <dbReference type="ARBA" id="ARBA00022967"/>
    </source>
</evidence>
<feature type="domain" description="ABC transporter" evidence="7">
    <location>
        <begin position="5"/>
        <end position="236"/>
    </location>
</feature>
<reference evidence="9" key="1">
    <citation type="journal article" date="2017" name="Biotechnol. Biofuels">
        <title>Evaluation of environmental bacterial communities as a factor affecting the growth of duckweed Lemna minor.</title>
        <authorList>
            <person name="Ishizawa H."/>
            <person name="Kuroda M."/>
            <person name="Morikawa M."/>
            <person name="Ike M."/>
        </authorList>
    </citation>
    <scope>NUCLEOTIDE SEQUENCE [LARGE SCALE GENOMIC DNA]</scope>
    <source>
        <strain evidence="9">H3</strain>
    </source>
</reference>
<evidence type="ECO:0000259" key="7">
    <source>
        <dbReference type="PROSITE" id="PS50893"/>
    </source>
</evidence>
<name>A0A3G9GI83_9NEIS</name>
<dbReference type="Pfam" id="PF00005">
    <property type="entry name" value="ABC_tran"/>
    <property type="match status" value="1"/>
</dbReference>
<keyword evidence="5" id="KW-1278">Translocase</keyword>
<dbReference type="RefSeq" id="WP_167467128.1">
    <property type="nucleotide sequence ID" value="NZ_AP018823.1"/>
</dbReference>
<proteinExistence type="predicted"/>
<reference evidence="8 9" key="2">
    <citation type="journal article" date="2017" name="Genome Announc.">
        <title>Draft genome sequence of Aquitalea magnusonii strain H3, a plant growth-promoting bacterium of duckweed Lemna minor.</title>
        <authorList>
            <person name="Ishizawa H."/>
            <person name="Kuroda M."/>
            <person name="Ike M."/>
        </authorList>
    </citation>
    <scope>NUCLEOTIDE SEQUENCE [LARGE SCALE GENOMIC DNA]</scope>
    <source>
        <strain evidence="8 9">H3</strain>
    </source>
</reference>
<evidence type="ECO:0000256" key="4">
    <source>
        <dbReference type="ARBA" id="ARBA00022840"/>
    </source>
</evidence>
<dbReference type="InterPro" id="IPR003593">
    <property type="entry name" value="AAA+_ATPase"/>
</dbReference>
<gene>
    <name evidence="8" type="ORF">DLM_2962</name>
</gene>
<keyword evidence="4 8" id="KW-0067">ATP-binding</keyword>
<dbReference type="PANTHER" id="PTHR42794:SF1">
    <property type="entry name" value="HEMIN IMPORT ATP-BINDING PROTEIN HMUV"/>
    <property type="match status" value="1"/>
</dbReference>
<dbReference type="PANTHER" id="PTHR42794">
    <property type="entry name" value="HEMIN IMPORT ATP-BINDING PROTEIN HMUV"/>
    <property type="match status" value="1"/>
</dbReference>
<dbReference type="PROSITE" id="PS00211">
    <property type="entry name" value="ABC_TRANSPORTER_1"/>
    <property type="match status" value="1"/>
</dbReference>
<accession>A0A3G9GI83</accession>
<evidence type="ECO:0000256" key="3">
    <source>
        <dbReference type="ARBA" id="ARBA00022741"/>
    </source>
</evidence>
<dbReference type="GO" id="GO:0016887">
    <property type="term" value="F:ATP hydrolysis activity"/>
    <property type="evidence" value="ECO:0007669"/>
    <property type="project" value="InterPro"/>
</dbReference>
<comment type="function">
    <text evidence="6">Part of the ABC transporter complex HmuTUV involved in hemin import. Responsible for energy coupling to the transport system.</text>
</comment>
<evidence type="ECO:0000256" key="6">
    <source>
        <dbReference type="ARBA" id="ARBA00037066"/>
    </source>
</evidence>
<dbReference type="InterPro" id="IPR017871">
    <property type="entry name" value="ABC_transporter-like_CS"/>
</dbReference>